<gene>
    <name evidence="7" type="ORF">SAMN02982922_5447</name>
</gene>
<dbReference type="GO" id="GO:0005886">
    <property type="term" value="C:plasma membrane"/>
    <property type="evidence" value="ECO:0007669"/>
    <property type="project" value="UniProtKB-SubCell"/>
</dbReference>
<dbReference type="RefSeq" id="WP_085467030.1">
    <property type="nucleotide sequence ID" value="NZ_FXBL01000004.1"/>
</dbReference>
<evidence type="ECO:0000256" key="4">
    <source>
        <dbReference type="ARBA" id="ARBA00022989"/>
    </source>
</evidence>
<dbReference type="AlphaFoldDB" id="A0A1X7PWQ1"/>
<feature type="transmembrane region" description="Helical" evidence="6">
    <location>
        <begin position="16"/>
        <end position="39"/>
    </location>
</feature>
<evidence type="ECO:0000256" key="1">
    <source>
        <dbReference type="ARBA" id="ARBA00004651"/>
    </source>
</evidence>
<keyword evidence="4 6" id="KW-1133">Transmembrane helix</keyword>
<dbReference type="EMBL" id="FXBL01000004">
    <property type="protein sequence ID" value="SMH56050.1"/>
    <property type="molecule type" value="Genomic_DNA"/>
</dbReference>
<accession>A0A1X7PWQ1</accession>
<evidence type="ECO:0000256" key="6">
    <source>
        <dbReference type="SAM" id="Phobius"/>
    </source>
</evidence>
<evidence type="ECO:0000256" key="2">
    <source>
        <dbReference type="ARBA" id="ARBA00022475"/>
    </source>
</evidence>
<feature type="transmembrane region" description="Helical" evidence="6">
    <location>
        <begin position="183"/>
        <end position="205"/>
    </location>
</feature>
<proteinExistence type="predicted"/>
<evidence type="ECO:0000256" key="5">
    <source>
        <dbReference type="ARBA" id="ARBA00023136"/>
    </source>
</evidence>
<comment type="subcellular location">
    <subcellularLocation>
        <location evidence="1">Cell membrane</location>
        <topology evidence="1">Multi-pass membrane protein</topology>
    </subcellularLocation>
</comment>
<keyword evidence="2" id="KW-1003">Cell membrane</keyword>
<dbReference type="GO" id="GO:0006865">
    <property type="term" value="P:amino acid transport"/>
    <property type="evidence" value="ECO:0007669"/>
    <property type="project" value="InterPro"/>
</dbReference>
<dbReference type="Proteomes" id="UP000193083">
    <property type="component" value="Unassembled WGS sequence"/>
</dbReference>
<reference evidence="7 8" key="1">
    <citation type="submission" date="2017-04" db="EMBL/GenBank/DDBJ databases">
        <authorList>
            <person name="Afonso C.L."/>
            <person name="Miller P.J."/>
            <person name="Scott M.A."/>
            <person name="Spackman E."/>
            <person name="Goraichik I."/>
            <person name="Dimitrov K.M."/>
            <person name="Suarez D.L."/>
            <person name="Swayne D.E."/>
        </authorList>
    </citation>
    <scope>NUCLEOTIDE SEQUENCE [LARGE SCALE GENOMIC DNA]</scope>
    <source>
        <strain evidence="7 8">B5P</strain>
    </source>
</reference>
<keyword evidence="5 6" id="KW-0472">Membrane</keyword>
<sequence>MSGLIDGLPAGTLQLMAGYAALLVVPGPNMVVVSAASLASRGGEGMAAAIGVAFGATLLALVAMYAGNRIGEAADLGLVAPFLFAATMLYLGLRLVSQAVRPSDPRVARAGGAIGGHLLAGLVTSLSNPISFAFFSTAAISLADSGSRLLVAAPACVFTMALGWFLLVGWIASRAAARGLPPYLGATVRGIAGAALLAIAVWTLLDALNSGG</sequence>
<dbReference type="InterPro" id="IPR001123">
    <property type="entry name" value="LeuE-type"/>
</dbReference>
<feature type="transmembrane region" description="Helical" evidence="6">
    <location>
        <begin position="78"/>
        <end position="97"/>
    </location>
</feature>
<keyword evidence="3 6" id="KW-0812">Transmembrane</keyword>
<feature type="transmembrane region" description="Helical" evidence="6">
    <location>
        <begin position="149"/>
        <end position="171"/>
    </location>
</feature>
<feature type="transmembrane region" description="Helical" evidence="6">
    <location>
        <begin position="46"/>
        <end position="66"/>
    </location>
</feature>
<keyword evidence="8" id="KW-1185">Reference proteome</keyword>
<evidence type="ECO:0000313" key="8">
    <source>
        <dbReference type="Proteomes" id="UP000193083"/>
    </source>
</evidence>
<evidence type="ECO:0000313" key="7">
    <source>
        <dbReference type="EMBL" id="SMH56050.1"/>
    </source>
</evidence>
<protein>
    <submittedName>
        <fullName evidence="7">Threonine/homoserine/homoserine lactone efflux protein</fullName>
    </submittedName>
</protein>
<evidence type="ECO:0000256" key="3">
    <source>
        <dbReference type="ARBA" id="ARBA00022692"/>
    </source>
</evidence>
<dbReference type="Pfam" id="PF01810">
    <property type="entry name" value="LysE"/>
    <property type="match status" value="1"/>
</dbReference>
<organism evidence="7 8">
    <name type="scientific">Mesorhizobium australicum</name>
    <dbReference type="NCBI Taxonomy" id="536018"/>
    <lineage>
        <taxon>Bacteria</taxon>
        <taxon>Pseudomonadati</taxon>
        <taxon>Pseudomonadota</taxon>
        <taxon>Alphaproteobacteria</taxon>
        <taxon>Hyphomicrobiales</taxon>
        <taxon>Phyllobacteriaceae</taxon>
        <taxon>Mesorhizobium</taxon>
    </lineage>
</organism>
<name>A0A1X7PWQ1_9HYPH</name>
<feature type="transmembrane region" description="Helical" evidence="6">
    <location>
        <begin position="118"/>
        <end position="143"/>
    </location>
</feature>